<keyword evidence="3" id="KW-0677">Repeat</keyword>
<evidence type="ECO:0000256" key="4">
    <source>
        <dbReference type="SAM" id="MobiDB-lite"/>
    </source>
</evidence>
<feature type="region of interest" description="Disordered" evidence="4">
    <location>
        <begin position="523"/>
        <end position="555"/>
    </location>
</feature>
<dbReference type="RefSeq" id="XP_023945066.1">
    <property type="nucleotide sequence ID" value="XM_024089298.1"/>
</dbReference>
<dbReference type="PANTHER" id="PTHR24113">
    <property type="entry name" value="RAN GTPASE-ACTIVATING PROTEIN 1"/>
    <property type="match status" value="1"/>
</dbReference>
<dbReference type="GO" id="GO:0031267">
    <property type="term" value="F:small GTPase binding"/>
    <property type="evidence" value="ECO:0007669"/>
    <property type="project" value="TreeGrafter"/>
</dbReference>
<evidence type="ECO:0000256" key="1">
    <source>
        <dbReference type="ARBA" id="ARBA00022468"/>
    </source>
</evidence>
<dbReference type="PROSITE" id="PS51450">
    <property type="entry name" value="LRR"/>
    <property type="match status" value="1"/>
</dbReference>
<feature type="compositionally biased region" description="Basic residues" evidence="4">
    <location>
        <begin position="546"/>
        <end position="555"/>
    </location>
</feature>
<dbReference type="SUPFAM" id="SSF52047">
    <property type="entry name" value="RNI-like"/>
    <property type="match status" value="1"/>
</dbReference>
<accession>A0A1C9EGH4</accession>
<dbReference type="Pfam" id="PF13516">
    <property type="entry name" value="LRR_6"/>
    <property type="match status" value="4"/>
</dbReference>
<dbReference type="OrthoDB" id="8436363at2759"/>
<feature type="compositionally biased region" description="Pro residues" evidence="4">
    <location>
        <begin position="529"/>
        <end position="544"/>
    </location>
</feature>
<dbReference type="SMART" id="SM00368">
    <property type="entry name" value="LRR_RI"/>
    <property type="match status" value="5"/>
</dbReference>
<dbReference type="GeneID" id="112050891"/>
<dbReference type="GO" id="GO:0048471">
    <property type="term" value="C:perinuclear region of cytoplasm"/>
    <property type="evidence" value="ECO:0007669"/>
    <property type="project" value="TreeGrafter"/>
</dbReference>
<dbReference type="PANTHER" id="PTHR24113:SF12">
    <property type="entry name" value="RAN GTPASE-ACTIVATING PROTEIN 1"/>
    <property type="match status" value="1"/>
</dbReference>
<keyword evidence="1" id="KW-0343">GTPase activation</keyword>
<dbReference type="GO" id="GO:0005634">
    <property type="term" value="C:nucleus"/>
    <property type="evidence" value="ECO:0007669"/>
    <property type="project" value="TreeGrafter"/>
</dbReference>
<dbReference type="Proteomes" id="UP001652582">
    <property type="component" value="Chromosome 5"/>
</dbReference>
<protein>
    <submittedName>
        <fullName evidence="5 7">Leucine-rich repeat-containing protein 74B-like</fullName>
    </submittedName>
</protein>
<dbReference type="InterPro" id="IPR032675">
    <property type="entry name" value="LRR_dom_sf"/>
</dbReference>
<evidence type="ECO:0000256" key="3">
    <source>
        <dbReference type="ARBA" id="ARBA00022737"/>
    </source>
</evidence>
<reference evidence="7" key="2">
    <citation type="submission" date="2025-04" db="UniProtKB">
        <authorList>
            <consortium name="RefSeq"/>
        </authorList>
    </citation>
    <scope>IDENTIFICATION</scope>
</reference>
<dbReference type="AlphaFoldDB" id="A0A1C9EGH4"/>
<dbReference type="InterPro" id="IPR001611">
    <property type="entry name" value="Leu-rich_rpt"/>
</dbReference>
<dbReference type="GO" id="GO:0005096">
    <property type="term" value="F:GTPase activator activity"/>
    <property type="evidence" value="ECO:0007669"/>
    <property type="project" value="UniProtKB-KW"/>
</dbReference>
<keyword evidence="6" id="KW-1185">Reference proteome</keyword>
<dbReference type="GO" id="GO:0005829">
    <property type="term" value="C:cytosol"/>
    <property type="evidence" value="ECO:0007669"/>
    <property type="project" value="TreeGrafter"/>
</dbReference>
<dbReference type="Gene3D" id="3.80.10.10">
    <property type="entry name" value="Ribonuclease Inhibitor"/>
    <property type="match status" value="2"/>
</dbReference>
<dbReference type="EMBL" id="KX778609">
    <property type="protein sequence ID" value="AON96589.1"/>
    <property type="molecule type" value="Genomic_DNA"/>
</dbReference>
<dbReference type="KEGG" id="bany:112050891"/>
<name>A0A1C9EGH4_BICAN</name>
<sequence length="555" mass="62072">MSTDSSEDKVETTVVYVAPVEESSEEPPMDEWSSLEIDIPEENPKRVLYSEGLYDPGSGEICTKYVSMSASSVFRHPYFNYPAVVDPGINDALLKPEAKITYPDDGQALYLATCKDMKQYPVMKFHRELLTDKIDLKYYCVQPFGVRAMAMALNYNRNVSSFNLTDNFLNDDACFHLGEMLMSNFTMSELILSGCRIGPEGVKLLVAGLPYNRGLRSLNLNKNGIGDLGVEYIASKVVRGIDVQKLYLSYNNISGKGANTLAEAFETHNKFTVLDLSWNNLFAPLVGTNTLLNRLSENKYLQELYLSWNSLAGARVGTAIKSLLKIPSLRVLDLSNNKLSDEGIHNFIGNMIKPKKMVTLNLSYNPLTHDDSLKLLTKMKLPAVKIQNLFMDGVLVDTDFLNLLTQLKSMKSKQNTVITYGGVSGGFKAEEPDLRDLVLNRMEFLTMKGKKKKVNMALVILQMEKDKIDIMNSKAFEDAVMATGAPLDSDLVNEMINAFAGPKSAKFKTIRISLFADYIRRKWPDRKLPPTPPPEPEPEPPPPTKVQKKGKGKKK</sequence>
<evidence type="ECO:0000313" key="5">
    <source>
        <dbReference type="EMBL" id="AON96589.1"/>
    </source>
</evidence>
<evidence type="ECO:0000256" key="2">
    <source>
        <dbReference type="ARBA" id="ARBA00022614"/>
    </source>
</evidence>
<dbReference type="InterPro" id="IPR027038">
    <property type="entry name" value="RanGap"/>
</dbReference>
<dbReference type="GO" id="GO:0006913">
    <property type="term" value="P:nucleocytoplasmic transport"/>
    <property type="evidence" value="ECO:0007669"/>
    <property type="project" value="TreeGrafter"/>
</dbReference>
<reference evidence="5" key="1">
    <citation type="submission" date="2016-08" db="EMBL/GenBank/DDBJ databases">
        <authorList>
            <person name="Seilhamer J.J."/>
        </authorList>
    </citation>
    <scope>NUCLEOTIDE SEQUENCE</scope>
</reference>
<proteinExistence type="predicted"/>
<evidence type="ECO:0000313" key="7">
    <source>
        <dbReference type="RefSeq" id="XP_023945066.1"/>
    </source>
</evidence>
<gene>
    <name evidence="7" type="primary">LOC112050891</name>
</gene>
<organism evidence="5">
    <name type="scientific">Bicyclus anynana</name>
    <name type="common">Squinting bush brown butterfly</name>
    <dbReference type="NCBI Taxonomy" id="110368"/>
    <lineage>
        <taxon>Eukaryota</taxon>
        <taxon>Metazoa</taxon>
        <taxon>Ecdysozoa</taxon>
        <taxon>Arthropoda</taxon>
        <taxon>Hexapoda</taxon>
        <taxon>Insecta</taxon>
        <taxon>Pterygota</taxon>
        <taxon>Neoptera</taxon>
        <taxon>Endopterygota</taxon>
        <taxon>Lepidoptera</taxon>
        <taxon>Glossata</taxon>
        <taxon>Ditrysia</taxon>
        <taxon>Papilionoidea</taxon>
        <taxon>Nymphalidae</taxon>
        <taxon>Satyrinae</taxon>
        <taxon>Satyrini</taxon>
        <taxon>Mycalesina</taxon>
        <taxon>Bicyclus</taxon>
    </lineage>
</organism>
<evidence type="ECO:0000313" key="6">
    <source>
        <dbReference type="Proteomes" id="UP001652582"/>
    </source>
</evidence>
<keyword evidence="2" id="KW-0433">Leucine-rich repeat</keyword>